<gene>
    <name evidence="1" type="ORF">FYJ39_13290</name>
</gene>
<comment type="caution">
    <text evidence="1">The sequence shown here is derived from an EMBL/GenBank/DDBJ whole genome shotgun (WGS) entry which is preliminary data.</text>
</comment>
<evidence type="ECO:0008006" key="3">
    <source>
        <dbReference type="Google" id="ProtNLM"/>
    </source>
</evidence>
<dbReference type="RefSeq" id="WP_154472964.1">
    <property type="nucleotide sequence ID" value="NZ_VUMD01000011.1"/>
</dbReference>
<dbReference type="EMBL" id="VUMD01000011">
    <property type="protein sequence ID" value="MSS37523.1"/>
    <property type="molecule type" value="Genomic_DNA"/>
</dbReference>
<evidence type="ECO:0000313" key="2">
    <source>
        <dbReference type="Proteomes" id="UP000429958"/>
    </source>
</evidence>
<evidence type="ECO:0000313" key="1">
    <source>
        <dbReference type="EMBL" id="MSS37523.1"/>
    </source>
</evidence>
<proteinExistence type="predicted"/>
<dbReference type="Gene3D" id="3.55.50.10">
    <property type="entry name" value="Baseplate protein-like domains"/>
    <property type="match status" value="1"/>
</dbReference>
<sequence>MESNSMQEAITYTELTLAFGDITARVMKLDIREMPNRHGELYAEAEAEAESKEVILHEGNGTVSLNYRKKGNPIPVFQGLITRLEVKALGDTYYVALHAKTFSFLMDLQKNTFAYQDPGMSFHQLIHQLISAFPDGQALVRVSDQPVGQVEFQYQESSWEFIKRLASQKNCFVYADSAMPSLCLFVGLPGRKEDVAWDAFPYTSQRDMILPEIKDMPMGIVSYRIETYDIVPLGTEVLFHGRALAAAGIRRYLKNGLLINEYELCSADGQNRREYYNPLLCGVSVYGTVVDVKRNKVCVQLETDALPSYQTPYYYPFSTVAASPDGSGWYCMPKTGDPVRIFFPTSNEREGYAIANVQGESSPSAGSPIGNPELKDITTPDGKTVQFISNGILLSVNDKAGTVTLTNDGKAKVESRQGISIHAAEEIRMETQGETELSAEEEIQINCVGGGSISIKGNTITVDAAVIENN</sequence>
<protein>
    <recommendedName>
        <fullName evidence="3">Gp5/Type VI secretion system Vgr protein OB-fold domain-containing protein</fullName>
    </recommendedName>
</protein>
<dbReference type="Gene3D" id="2.30.110.50">
    <property type="match status" value="1"/>
</dbReference>
<name>A0A7X2TDV1_9CLOT</name>
<organism evidence="1 2">
    <name type="scientific">Clostridium porci</name>
    <dbReference type="NCBI Taxonomy" id="2605778"/>
    <lineage>
        <taxon>Bacteria</taxon>
        <taxon>Bacillati</taxon>
        <taxon>Bacillota</taxon>
        <taxon>Clostridia</taxon>
        <taxon>Eubacteriales</taxon>
        <taxon>Clostridiaceae</taxon>
        <taxon>Clostridium</taxon>
    </lineage>
</organism>
<keyword evidence="2" id="KW-1185">Reference proteome</keyword>
<dbReference type="AlphaFoldDB" id="A0A7X2TDV1"/>
<dbReference type="SUPFAM" id="SSF69279">
    <property type="entry name" value="Phage tail proteins"/>
    <property type="match status" value="1"/>
</dbReference>
<accession>A0A7X2TDV1</accession>
<reference evidence="1 2" key="1">
    <citation type="submission" date="2019-08" db="EMBL/GenBank/DDBJ databases">
        <title>In-depth cultivation of the pig gut microbiome towards novel bacterial diversity and tailored functional studies.</title>
        <authorList>
            <person name="Wylensek D."/>
            <person name="Hitch T.C.A."/>
            <person name="Clavel T."/>
        </authorList>
    </citation>
    <scope>NUCLEOTIDE SEQUENCE [LARGE SCALE GENOMIC DNA]</scope>
    <source>
        <strain evidence="1 2">WCA-389-WT-23D1</strain>
    </source>
</reference>
<dbReference type="Proteomes" id="UP000429958">
    <property type="component" value="Unassembled WGS sequence"/>
</dbReference>